<dbReference type="NCBIfam" id="TIGR01460">
    <property type="entry name" value="HAD-SF-IIA"/>
    <property type="match status" value="1"/>
</dbReference>
<dbReference type="GO" id="GO:0005737">
    <property type="term" value="C:cytoplasm"/>
    <property type="evidence" value="ECO:0007669"/>
    <property type="project" value="TreeGrafter"/>
</dbReference>
<protein>
    <submittedName>
        <fullName evidence="1">Unannotated protein</fullName>
    </submittedName>
</protein>
<dbReference type="PANTHER" id="PTHR19288">
    <property type="entry name" value="4-NITROPHENYLPHOSPHATASE-RELATED"/>
    <property type="match status" value="1"/>
</dbReference>
<dbReference type="PANTHER" id="PTHR19288:SF95">
    <property type="entry name" value="D-GLYCEROL 3-PHOSPHATE PHOSPHATASE"/>
    <property type="match status" value="1"/>
</dbReference>
<evidence type="ECO:0000313" key="1">
    <source>
        <dbReference type="EMBL" id="CAB4331490.1"/>
    </source>
</evidence>
<dbReference type="EMBL" id="CAESAJ010000011">
    <property type="protein sequence ID" value="CAB4331490.1"/>
    <property type="molecule type" value="Genomic_DNA"/>
</dbReference>
<dbReference type="Pfam" id="PF13242">
    <property type="entry name" value="Hydrolase_like"/>
    <property type="match status" value="1"/>
</dbReference>
<dbReference type="AlphaFoldDB" id="A0A6J5YU42"/>
<reference evidence="1" key="1">
    <citation type="submission" date="2020-05" db="EMBL/GenBank/DDBJ databases">
        <authorList>
            <person name="Chiriac C."/>
            <person name="Salcher M."/>
            <person name="Ghai R."/>
            <person name="Kavagutti S V."/>
        </authorList>
    </citation>
    <scope>NUCLEOTIDE SEQUENCE</scope>
</reference>
<sequence>MFALERHSEVLADAYDAALFDLDGVIYIGRDAIPGVIDAINHVDRKTRMNLVYVTNNASRSSKAVAQHLCELGLRVLAADVVTAAQAGAALLATMIPRASRVFVLGSRDLLREVEMVGLIGSQDPDEKYVALIQGYWPDMPWRMLSQAAGVLHEGVPWVATNMDLTIPTEWGRAPGNGSVVNMMANVVGRFPDAVAGKPESPLMQQSIERARSRRPLVVGDRLDTDILGANNVGIDSVLVLSGVTTVNELLMAPEELRPTYLAWDASCLVAEQRGVVVEGPSVHLNDWKIENGRLMGSGDVLDAIRVSAVGVWREVMSYEQACIGLRNRGVNVG</sequence>
<name>A0A6J5YU42_9ZZZZ</name>
<dbReference type="SUPFAM" id="SSF56784">
    <property type="entry name" value="HAD-like"/>
    <property type="match status" value="1"/>
</dbReference>
<dbReference type="InterPro" id="IPR006357">
    <property type="entry name" value="HAD-SF_hydro_IIA"/>
</dbReference>
<dbReference type="Gene3D" id="3.40.50.1000">
    <property type="entry name" value="HAD superfamily/HAD-like"/>
    <property type="match status" value="2"/>
</dbReference>
<dbReference type="InterPro" id="IPR023214">
    <property type="entry name" value="HAD_sf"/>
</dbReference>
<gene>
    <name evidence="1" type="ORF">UFOPK3770_00217</name>
</gene>
<organism evidence="1">
    <name type="scientific">freshwater metagenome</name>
    <dbReference type="NCBI Taxonomy" id="449393"/>
    <lineage>
        <taxon>unclassified sequences</taxon>
        <taxon>metagenomes</taxon>
        <taxon>ecological metagenomes</taxon>
    </lineage>
</organism>
<dbReference type="GO" id="GO:0016791">
    <property type="term" value="F:phosphatase activity"/>
    <property type="evidence" value="ECO:0007669"/>
    <property type="project" value="TreeGrafter"/>
</dbReference>
<dbReference type="InterPro" id="IPR036412">
    <property type="entry name" value="HAD-like_sf"/>
</dbReference>
<proteinExistence type="predicted"/>
<dbReference type="Pfam" id="PF13344">
    <property type="entry name" value="Hydrolase_6"/>
    <property type="match status" value="1"/>
</dbReference>
<accession>A0A6J5YU42</accession>